<dbReference type="AlphaFoldDB" id="A0A8J3QJ27"/>
<dbReference type="InterPro" id="IPR011991">
    <property type="entry name" value="ArsR-like_HTH"/>
</dbReference>
<sequence>MGKIWFMDRREASDEEAKALASVLRLRILRICLSEAHTNKEIAELLGRDPASILHHVRTLVRTGFLEPRERRTLPGGGREIPYLATGKSWRISTPAQNHAMLDTFIAELALVPAEDVDTARLGLRLSPADMSEFRTALRALLDDFADRPVDPSAAAWSVFVTVHPDPNRP</sequence>
<dbReference type="InterPro" id="IPR036388">
    <property type="entry name" value="WH-like_DNA-bd_sf"/>
</dbReference>
<proteinExistence type="predicted"/>
<dbReference type="Gene3D" id="1.10.10.10">
    <property type="entry name" value="Winged helix-like DNA-binding domain superfamily/Winged helix DNA-binding domain"/>
    <property type="match status" value="1"/>
</dbReference>
<dbReference type="Pfam" id="PF12840">
    <property type="entry name" value="HTH_20"/>
    <property type="match status" value="1"/>
</dbReference>
<protein>
    <submittedName>
        <fullName evidence="1">ArsR family transcriptional regulator</fullName>
    </submittedName>
</protein>
<dbReference type="Proteomes" id="UP000642748">
    <property type="component" value="Unassembled WGS sequence"/>
</dbReference>
<reference evidence="1" key="1">
    <citation type="submission" date="2021-01" db="EMBL/GenBank/DDBJ databases">
        <title>Whole genome shotgun sequence of Rugosimonospora africana NBRC 104875.</title>
        <authorList>
            <person name="Komaki H."/>
            <person name="Tamura T."/>
        </authorList>
    </citation>
    <scope>NUCLEOTIDE SEQUENCE</scope>
    <source>
        <strain evidence="1">NBRC 104875</strain>
    </source>
</reference>
<organism evidence="1 2">
    <name type="scientific">Rugosimonospora africana</name>
    <dbReference type="NCBI Taxonomy" id="556532"/>
    <lineage>
        <taxon>Bacteria</taxon>
        <taxon>Bacillati</taxon>
        <taxon>Actinomycetota</taxon>
        <taxon>Actinomycetes</taxon>
        <taxon>Micromonosporales</taxon>
        <taxon>Micromonosporaceae</taxon>
        <taxon>Rugosimonospora</taxon>
    </lineage>
</organism>
<dbReference type="EMBL" id="BONZ01000001">
    <property type="protein sequence ID" value="GIH11838.1"/>
    <property type="molecule type" value="Genomic_DNA"/>
</dbReference>
<gene>
    <name evidence="1" type="ORF">Raf01_00100</name>
</gene>
<dbReference type="CDD" id="cd00090">
    <property type="entry name" value="HTH_ARSR"/>
    <property type="match status" value="1"/>
</dbReference>
<keyword evidence="2" id="KW-1185">Reference proteome</keyword>
<evidence type="ECO:0000313" key="2">
    <source>
        <dbReference type="Proteomes" id="UP000642748"/>
    </source>
</evidence>
<comment type="caution">
    <text evidence="1">The sequence shown here is derived from an EMBL/GenBank/DDBJ whole genome shotgun (WGS) entry which is preliminary data.</text>
</comment>
<name>A0A8J3QJ27_9ACTN</name>
<accession>A0A8J3QJ27</accession>
<evidence type="ECO:0000313" key="1">
    <source>
        <dbReference type="EMBL" id="GIH11838.1"/>
    </source>
</evidence>
<dbReference type="InterPro" id="IPR036390">
    <property type="entry name" value="WH_DNA-bd_sf"/>
</dbReference>
<dbReference type="SUPFAM" id="SSF46785">
    <property type="entry name" value="Winged helix' DNA-binding domain"/>
    <property type="match status" value="1"/>
</dbReference>